<dbReference type="Proteomes" id="UP000297839">
    <property type="component" value="Unassembled WGS sequence"/>
</dbReference>
<sequence length="162" mass="18155">MRRRLLLLAAPAALTACGFELRKAPDFAFKSIAMPRLGSNVSMDLARTLGSDNALQVVTSGDTSKVDVVFEPLAETRDKVVVGLNASGQVREFQLRMMYRFRLRTPQGRELIPPTELTLQRDISFNETAVLSKEAEEGLLYRDMQNDLVQQIMRRLAAIKSL</sequence>
<dbReference type="PANTHER" id="PTHR38098">
    <property type="entry name" value="LPS-ASSEMBLY LIPOPROTEIN LPTE"/>
    <property type="match status" value="1"/>
</dbReference>
<comment type="similarity">
    <text evidence="6">Belongs to the LptE lipoprotein family.</text>
</comment>
<comment type="caution">
    <text evidence="7">The sequence shown here is derived from an EMBL/GenBank/DDBJ whole genome shotgun (WGS) entry which is preliminary data.</text>
</comment>
<dbReference type="PROSITE" id="PS51257">
    <property type="entry name" value="PROKAR_LIPOPROTEIN"/>
    <property type="match status" value="1"/>
</dbReference>
<evidence type="ECO:0000313" key="8">
    <source>
        <dbReference type="Proteomes" id="UP000297839"/>
    </source>
</evidence>
<dbReference type="Gene3D" id="3.30.160.150">
    <property type="entry name" value="Lipoprotein like domain"/>
    <property type="match status" value="1"/>
</dbReference>
<dbReference type="GO" id="GO:0015920">
    <property type="term" value="P:lipopolysaccharide transport"/>
    <property type="evidence" value="ECO:0007669"/>
    <property type="project" value="TreeGrafter"/>
</dbReference>
<keyword evidence="5 6" id="KW-0449">Lipoprotein</keyword>
<evidence type="ECO:0000313" key="7">
    <source>
        <dbReference type="EMBL" id="TFZ01768.1"/>
    </source>
</evidence>
<dbReference type="PANTHER" id="PTHR38098:SF1">
    <property type="entry name" value="LPS-ASSEMBLY LIPOPROTEIN LPTE"/>
    <property type="match status" value="1"/>
</dbReference>
<keyword evidence="3 6" id="KW-0564">Palmitate</keyword>
<dbReference type="GO" id="GO:0001530">
    <property type="term" value="F:lipopolysaccharide binding"/>
    <property type="evidence" value="ECO:0007669"/>
    <property type="project" value="TreeGrafter"/>
</dbReference>
<dbReference type="EMBL" id="SMLK01000003">
    <property type="protein sequence ID" value="TFZ01768.1"/>
    <property type="molecule type" value="Genomic_DNA"/>
</dbReference>
<keyword evidence="2 6" id="KW-0472">Membrane</keyword>
<dbReference type="Pfam" id="PF04390">
    <property type="entry name" value="LptE"/>
    <property type="match status" value="1"/>
</dbReference>
<dbReference type="OrthoDB" id="5298094at2"/>
<name>A0A4Z0BU35_9BURK</name>
<comment type="function">
    <text evidence="6">Together with LptD, is involved in the assembly of lipopolysaccharide (LPS) at the surface of the outer membrane. Required for the proper assembly of LptD. Binds LPS and may serve as the LPS recognition site at the outer membrane.</text>
</comment>
<reference evidence="7 8" key="1">
    <citation type="submission" date="2019-03" db="EMBL/GenBank/DDBJ databases">
        <title>Ramlibacter sp. 18x22-1, whole genome shotgun sequence.</title>
        <authorList>
            <person name="Zhang X."/>
            <person name="Feng G."/>
            <person name="Zhu H."/>
        </authorList>
    </citation>
    <scope>NUCLEOTIDE SEQUENCE [LARGE SCALE GENOMIC DNA]</scope>
    <source>
        <strain evidence="7 8">18x22-1</strain>
    </source>
</reference>
<dbReference type="InterPro" id="IPR007485">
    <property type="entry name" value="LPS_assembly_LptE"/>
</dbReference>
<dbReference type="RefSeq" id="WP_135249868.1">
    <property type="nucleotide sequence ID" value="NZ_SMLK01000003.1"/>
</dbReference>
<evidence type="ECO:0000256" key="3">
    <source>
        <dbReference type="ARBA" id="ARBA00023139"/>
    </source>
</evidence>
<organism evidence="7 8">
    <name type="scientific">Ramlibacter humi</name>
    <dbReference type="NCBI Taxonomy" id="2530451"/>
    <lineage>
        <taxon>Bacteria</taxon>
        <taxon>Pseudomonadati</taxon>
        <taxon>Pseudomonadota</taxon>
        <taxon>Betaproteobacteria</taxon>
        <taxon>Burkholderiales</taxon>
        <taxon>Comamonadaceae</taxon>
        <taxon>Ramlibacter</taxon>
    </lineage>
</organism>
<dbReference type="GO" id="GO:0043165">
    <property type="term" value="P:Gram-negative-bacterium-type cell outer membrane assembly"/>
    <property type="evidence" value="ECO:0007669"/>
    <property type="project" value="UniProtKB-UniRule"/>
</dbReference>
<proteinExistence type="inferred from homology"/>
<keyword evidence="1 6" id="KW-0732">Signal</keyword>
<dbReference type="GO" id="GO:0009279">
    <property type="term" value="C:cell outer membrane"/>
    <property type="evidence" value="ECO:0007669"/>
    <property type="project" value="UniProtKB-SubCell"/>
</dbReference>
<comment type="subunit">
    <text evidence="6">Component of the lipopolysaccharide transport and assembly complex. Interacts with LptD.</text>
</comment>
<dbReference type="HAMAP" id="MF_01186">
    <property type="entry name" value="LPS_assembly_LptE"/>
    <property type="match status" value="1"/>
</dbReference>
<keyword evidence="8" id="KW-1185">Reference proteome</keyword>
<keyword evidence="4 6" id="KW-0998">Cell outer membrane</keyword>
<evidence type="ECO:0000256" key="1">
    <source>
        <dbReference type="ARBA" id="ARBA00022729"/>
    </source>
</evidence>
<evidence type="ECO:0000256" key="5">
    <source>
        <dbReference type="ARBA" id="ARBA00023288"/>
    </source>
</evidence>
<accession>A0A4Z0BU35</accession>
<dbReference type="AlphaFoldDB" id="A0A4Z0BU35"/>
<gene>
    <name evidence="6" type="primary">lptE</name>
    <name evidence="7" type="ORF">EZ216_11275</name>
</gene>
<comment type="subcellular location">
    <subcellularLocation>
        <location evidence="6">Cell outer membrane</location>
        <topology evidence="6">Lipid-anchor</topology>
    </subcellularLocation>
</comment>
<dbReference type="GO" id="GO:1990351">
    <property type="term" value="C:transporter complex"/>
    <property type="evidence" value="ECO:0007669"/>
    <property type="project" value="TreeGrafter"/>
</dbReference>
<protein>
    <recommendedName>
        <fullName evidence="6">LPS-assembly lipoprotein LptE</fullName>
    </recommendedName>
</protein>
<evidence type="ECO:0000256" key="4">
    <source>
        <dbReference type="ARBA" id="ARBA00023237"/>
    </source>
</evidence>
<evidence type="ECO:0000256" key="2">
    <source>
        <dbReference type="ARBA" id="ARBA00023136"/>
    </source>
</evidence>
<evidence type="ECO:0000256" key="6">
    <source>
        <dbReference type="HAMAP-Rule" id="MF_01186"/>
    </source>
</evidence>